<protein>
    <submittedName>
        <fullName evidence="3">Dihydrodipicolinate synthase family protein</fullName>
    </submittedName>
</protein>
<dbReference type="AlphaFoldDB" id="A0A9X1P377"/>
<reference evidence="3" key="1">
    <citation type="submission" date="2022-01" db="EMBL/GenBank/DDBJ databases">
        <title>Jiella avicenniae sp. nov., a novel endophytic bacterium isolated from bark of Avicennia marina.</title>
        <authorList>
            <person name="Tuo L."/>
        </authorList>
    </citation>
    <scope>NUCLEOTIDE SEQUENCE</scope>
    <source>
        <strain evidence="3">CBK1P-4</strain>
    </source>
</reference>
<comment type="similarity">
    <text evidence="1">Belongs to the DapA family.</text>
</comment>
<gene>
    <name evidence="3" type="ORF">LZD57_16950</name>
</gene>
<evidence type="ECO:0000256" key="2">
    <source>
        <dbReference type="ARBA" id="ARBA00023239"/>
    </source>
</evidence>
<dbReference type="SUPFAM" id="SSF51569">
    <property type="entry name" value="Aldolase"/>
    <property type="match status" value="1"/>
</dbReference>
<dbReference type="Pfam" id="PF00701">
    <property type="entry name" value="DHDPS"/>
    <property type="match status" value="1"/>
</dbReference>
<evidence type="ECO:0000256" key="1">
    <source>
        <dbReference type="ARBA" id="ARBA00007592"/>
    </source>
</evidence>
<dbReference type="SMART" id="SM01130">
    <property type="entry name" value="DHDPS"/>
    <property type="match status" value="1"/>
</dbReference>
<organism evidence="3 4">
    <name type="scientific">Jiella avicenniae</name>
    <dbReference type="NCBI Taxonomy" id="2907202"/>
    <lineage>
        <taxon>Bacteria</taxon>
        <taxon>Pseudomonadati</taxon>
        <taxon>Pseudomonadota</taxon>
        <taxon>Alphaproteobacteria</taxon>
        <taxon>Hyphomicrobiales</taxon>
        <taxon>Aurantimonadaceae</taxon>
        <taxon>Jiella</taxon>
    </lineage>
</organism>
<dbReference type="Proteomes" id="UP001139035">
    <property type="component" value="Unassembled WGS sequence"/>
</dbReference>
<dbReference type="GO" id="GO:0008840">
    <property type="term" value="F:4-hydroxy-tetrahydrodipicolinate synthase activity"/>
    <property type="evidence" value="ECO:0007669"/>
    <property type="project" value="TreeGrafter"/>
</dbReference>
<dbReference type="Gene3D" id="3.20.20.70">
    <property type="entry name" value="Aldolase class I"/>
    <property type="match status" value="1"/>
</dbReference>
<dbReference type="RefSeq" id="WP_233720667.1">
    <property type="nucleotide sequence ID" value="NZ_JAJUWU010000017.1"/>
</dbReference>
<evidence type="ECO:0000313" key="4">
    <source>
        <dbReference type="Proteomes" id="UP001139035"/>
    </source>
</evidence>
<dbReference type="CDD" id="cd00408">
    <property type="entry name" value="DHDPS-like"/>
    <property type="match status" value="1"/>
</dbReference>
<dbReference type="EMBL" id="JAJUWU010000017">
    <property type="protein sequence ID" value="MCE7029678.1"/>
    <property type="molecule type" value="Genomic_DNA"/>
</dbReference>
<sequence>MSETVEMPSRNEDLLWVPLLTHYCDESPDAPDIRRMGAHLSSISGDVRQIMLAGSTGDGWELTDDQFESLIDFAAIVGRGPSPSRILFGLLRPDTDGVLDRLRRLQARLGSDDGLRSCVEGVAVCPPVGSELDQQVIEEHYRQILAASDLPLAVYQLPQVTGCALEPRTVAKIAGNPKVIMFKDSSGIDEVAKSGPDFGSTLMVRGAEGGYVEALKPDGPYDGWLLSTGNALGRELREILRLLEAGNRREAGTLSAEISETVGAVFAEAADEGGANAFSNANRALDHLRAYGMNWRSAARPLKVDGERLSEALLDKVASLAQERLSWDAQGYLE</sequence>
<accession>A0A9X1P377</accession>
<dbReference type="InterPro" id="IPR013785">
    <property type="entry name" value="Aldolase_TIM"/>
</dbReference>
<dbReference type="PANTHER" id="PTHR12128">
    <property type="entry name" value="DIHYDRODIPICOLINATE SYNTHASE"/>
    <property type="match status" value="1"/>
</dbReference>
<dbReference type="PANTHER" id="PTHR12128:SF66">
    <property type="entry name" value="4-HYDROXY-2-OXOGLUTARATE ALDOLASE, MITOCHONDRIAL"/>
    <property type="match status" value="1"/>
</dbReference>
<dbReference type="InterPro" id="IPR002220">
    <property type="entry name" value="DapA-like"/>
</dbReference>
<name>A0A9X1P377_9HYPH</name>
<keyword evidence="4" id="KW-1185">Reference proteome</keyword>
<keyword evidence="2" id="KW-0456">Lyase</keyword>
<evidence type="ECO:0000313" key="3">
    <source>
        <dbReference type="EMBL" id="MCE7029678.1"/>
    </source>
</evidence>
<proteinExistence type="inferred from homology"/>
<comment type="caution">
    <text evidence="3">The sequence shown here is derived from an EMBL/GenBank/DDBJ whole genome shotgun (WGS) entry which is preliminary data.</text>
</comment>